<feature type="transmembrane region" description="Helical" evidence="6">
    <location>
        <begin position="344"/>
        <end position="363"/>
    </location>
</feature>
<evidence type="ECO:0000256" key="6">
    <source>
        <dbReference type="SAM" id="Phobius"/>
    </source>
</evidence>
<name>A0A1J5SZS5_9ZZZZ</name>
<protein>
    <submittedName>
        <fullName evidence="7">Hemolysin-III related</fullName>
    </submittedName>
</protein>
<dbReference type="GO" id="GO:0140911">
    <property type="term" value="F:pore-forming activity"/>
    <property type="evidence" value="ECO:0007669"/>
    <property type="project" value="InterPro"/>
</dbReference>
<feature type="transmembrane region" description="Helical" evidence="6">
    <location>
        <begin position="291"/>
        <end position="308"/>
    </location>
</feature>
<evidence type="ECO:0000256" key="5">
    <source>
        <dbReference type="ARBA" id="ARBA00023136"/>
    </source>
</evidence>
<keyword evidence="4 6" id="KW-1133">Transmembrane helix</keyword>
<reference evidence="7" key="1">
    <citation type="submission" date="2016-10" db="EMBL/GenBank/DDBJ databases">
        <title>Sequence of Gallionella enrichment culture.</title>
        <authorList>
            <person name="Poehlein A."/>
            <person name="Muehling M."/>
            <person name="Daniel R."/>
        </authorList>
    </citation>
    <scope>NUCLEOTIDE SEQUENCE</scope>
</reference>
<feature type="transmembrane region" description="Helical" evidence="6">
    <location>
        <begin position="226"/>
        <end position="247"/>
    </location>
</feature>
<evidence type="ECO:0000256" key="4">
    <source>
        <dbReference type="ARBA" id="ARBA00022989"/>
    </source>
</evidence>
<evidence type="ECO:0000256" key="3">
    <source>
        <dbReference type="ARBA" id="ARBA00022692"/>
    </source>
</evidence>
<evidence type="ECO:0000256" key="1">
    <source>
        <dbReference type="ARBA" id="ARBA00004651"/>
    </source>
</evidence>
<dbReference type="PANTHER" id="PTHR20855">
    <property type="entry name" value="ADIPOR/PROGESTIN RECEPTOR-RELATED"/>
    <property type="match status" value="1"/>
</dbReference>
<evidence type="ECO:0000256" key="2">
    <source>
        <dbReference type="ARBA" id="ARBA00022475"/>
    </source>
</evidence>
<comment type="subcellular location">
    <subcellularLocation>
        <location evidence="1">Cell membrane</location>
        <topology evidence="1">Multi-pass membrane protein</topology>
    </subcellularLocation>
</comment>
<organism evidence="7">
    <name type="scientific">mine drainage metagenome</name>
    <dbReference type="NCBI Taxonomy" id="410659"/>
    <lineage>
        <taxon>unclassified sequences</taxon>
        <taxon>metagenomes</taxon>
        <taxon>ecological metagenomes</taxon>
    </lineage>
</organism>
<dbReference type="PANTHER" id="PTHR20855:SF3">
    <property type="entry name" value="LD03007P"/>
    <property type="match status" value="1"/>
</dbReference>
<feature type="transmembrane region" description="Helical" evidence="6">
    <location>
        <begin position="267"/>
        <end position="285"/>
    </location>
</feature>
<keyword evidence="5 6" id="KW-0472">Membrane</keyword>
<evidence type="ECO:0000313" key="7">
    <source>
        <dbReference type="EMBL" id="OIR14015.1"/>
    </source>
</evidence>
<proteinExistence type="predicted"/>
<comment type="caution">
    <text evidence="7">The sequence shown here is derived from an EMBL/GenBank/DDBJ whole genome shotgun (WGS) entry which is preliminary data.</text>
</comment>
<feature type="transmembrane region" description="Helical" evidence="6">
    <location>
        <begin position="198"/>
        <end position="220"/>
    </location>
</feature>
<dbReference type="Pfam" id="PF03006">
    <property type="entry name" value="HlyIII"/>
    <property type="match status" value="1"/>
</dbReference>
<sequence length="394" mass="44070">MMVQARLGEQVEHAARRTGLRITRTEYHARDAGMEHGTHAHHAGFQRDEKLAAYQPIVTEMLRRVAQRGDLGMGGRIMPGDGRIAAPSDDLAVLHHHRPDGHLARLCRMPCQIERYSHKAPVRFIGYNVRLRWSRGLQIHVAIVRRKSGLPNDTARPRIGMPPTPKRHMQLARKNTLRPSRRKFEREQTRGEEIANSLSHGGGLVAAIVATPFIILHARALNETRYLVGVSIFAASMILLYLGSTLYHALPPGKLKHAFRIIEHSAIYLLIAGTYTPFTLGVLYGPWGWTLLSLIWSLALVGVALKVLNRISHPVLSTALYLLMGWLILIAADPLFTRLPVSGIAWLVAGGLAYTAGTAFFAADARLRYGHFIWHLFVLMGTTCHYFAVYWYAA</sequence>
<keyword evidence="3 6" id="KW-0812">Transmembrane</keyword>
<gene>
    <name evidence="7" type="ORF">GALL_51520</name>
</gene>
<dbReference type="InterPro" id="IPR005744">
    <property type="entry name" value="Hy-lIII"/>
</dbReference>
<dbReference type="GO" id="GO:0005886">
    <property type="term" value="C:plasma membrane"/>
    <property type="evidence" value="ECO:0007669"/>
    <property type="project" value="UniProtKB-SubCell"/>
</dbReference>
<feature type="transmembrane region" description="Helical" evidence="6">
    <location>
        <begin position="372"/>
        <end position="393"/>
    </location>
</feature>
<dbReference type="AlphaFoldDB" id="A0A1J5SZS5"/>
<dbReference type="NCBIfam" id="TIGR01065">
    <property type="entry name" value="hlyIII"/>
    <property type="match status" value="1"/>
</dbReference>
<accession>A0A1J5SZS5</accession>
<keyword evidence="2" id="KW-1003">Cell membrane</keyword>
<dbReference type="InterPro" id="IPR004254">
    <property type="entry name" value="AdipoR/HlyIII-related"/>
</dbReference>
<dbReference type="EMBL" id="MLJW01000013">
    <property type="protein sequence ID" value="OIR14015.1"/>
    <property type="molecule type" value="Genomic_DNA"/>
</dbReference>
<feature type="transmembrane region" description="Helical" evidence="6">
    <location>
        <begin position="315"/>
        <end position="332"/>
    </location>
</feature>
<dbReference type="AntiFam" id="ANF00229">
    <property type="entry name" value="Shadow ORF (opposite tilS)"/>
</dbReference>